<reference evidence="1" key="1">
    <citation type="journal article" date="2020" name="mSystems">
        <title>Genome- and Community-Level Interaction Insights into Carbon Utilization and Element Cycling Functions of Hydrothermarchaeota in Hydrothermal Sediment.</title>
        <authorList>
            <person name="Zhou Z."/>
            <person name="Liu Y."/>
            <person name="Xu W."/>
            <person name="Pan J."/>
            <person name="Luo Z.H."/>
            <person name="Li M."/>
        </authorList>
    </citation>
    <scope>NUCLEOTIDE SEQUENCE [LARGE SCALE GENOMIC DNA]</scope>
    <source>
        <strain evidence="1">SpSt-413</strain>
    </source>
</reference>
<dbReference type="EMBL" id="DSRP01000116">
    <property type="protein sequence ID" value="HGG91652.1"/>
    <property type="molecule type" value="Genomic_DNA"/>
</dbReference>
<evidence type="ECO:0000313" key="1">
    <source>
        <dbReference type="EMBL" id="HGG91652.1"/>
    </source>
</evidence>
<proteinExistence type="predicted"/>
<sequence>MAAADPGCLRMPTAWRVDLAVMDTYNAARSEPLREAFDVALRSMEQDGTLEALVRGRGF</sequence>
<protein>
    <submittedName>
        <fullName evidence="1">Uncharacterized protein</fullName>
    </submittedName>
</protein>
<organism evidence="1">
    <name type="scientific">Fundidesulfovibrio putealis</name>
    <dbReference type="NCBI Taxonomy" id="270496"/>
    <lineage>
        <taxon>Bacteria</taxon>
        <taxon>Pseudomonadati</taxon>
        <taxon>Thermodesulfobacteriota</taxon>
        <taxon>Desulfovibrionia</taxon>
        <taxon>Desulfovibrionales</taxon>
        <taxon>Desulfovibrionaceae</taxon>
        <taxon>Fundidesulfovibrio</taxon>
    </lineage>
</organism>
<dbReference type="AlphaFoldDB" id="A0A7C4AAM0"/>
<comment type="caution">
    <text evidence="1">The sequence shown here is derived from an EMBL/GenBank/DDBJ whole genome shotgun (WGS) entry which is preliminary data.</text>
</comment>
<accession>A0A7C4AAM0</accession>
<gene>
    <name evidence="1" type="ORF">ENR59_01695</name>
</gene>
<name>A0A7C4AAM0_9BACT</name>